<name>A0A3M6X815_HORWE</name>
<proteinExistence type="inferred from homology"/>
<keyword evidence="5" id="KW-0677">Repeat</keyword>
<dbReference type="Proteomes" id="UP000282582">
    <property type="component" value="Unassembled WGS sequence"/>
</dbReference>
<feature type="region of interest" description="Disordered" evidence="6">
    <location>
        <begin position="110"/>
        <end position="173"/>
    </location>
</feature>
<feature type="region of interest" description="Disordered" evidence="6">
    <location>
        <begin position="266"/>
        <end position="391"/>
    </location>
</feature>
<dbReference type="Proteomes" id="UP000281245">
    <property type="component" value="Unassembled WGS sequence"/>
</dbReference>
<evidence type="ECO:0000256" key="2">
    <source>
        <dbReference type="ARBA" id="ARBA00009639"/>
    </source>
</evidence>
<dbReference type="InterPro" id="IPR044938">
    <property type="entry name" value="EDC4_C_sf"/>
</dbReference>
<evidence type="ECO:0000256" key="4">
    <source>
        <dbReference type="ARBA" id="ARBA00022574"/>
    </source>
</evidence>
<evidence type="ECO:0000256" key="6">
    <source>
        <dbReference type="SAM" id="MobiDB-lite"/>
    </source>
</evidence>
<dbReference type="EMBL" id="QWIJ01000155">
    <property type="protein sequence ID" value="RMX86656.1"/>
    <property type="molecule type" value="Genomic_DNA"/>
</dbReference>
<dbReference type="InterPro" id="IPR036322">
    <property type="entry name" value="WD40_repeat_dom_sf"/>
</dbReference>
<feature type="compositionally biased region" description="Polar residues" evidence="6">
    <location>
        <begin position="983"/>
        <end position="993"/>
    </location>
</feature>
<evidence type="ECO:0000256" key="1">
    <source>
        <dbReference type="ARBA" id="ARBA00004201"/>
    </source>
</evidence>
<organism evidence="8 10">
    <name type="scientific">Hortaea werneckii</name>
    <name type="common">Black yeast</name>
    <name type="synonym">Cladosporium werneckii</name>
    <dbReference type="NCBI Taxonomy" id="91943"/>
    <lineage>
        <taxon>Eukaryota</taxon>
        <taxon>Fungi</taxon>
        <taxon>Dikarya</taxon>
        <taxon>Ascomycota</taxon>
        <taxon>Pezizomycotina</taxon>
        <taxon>Dothideomycetes</taxon>
        <taxon>Dothideomycetidae</taxon>
        <taxon>Mycosphaerellales</taxon>
        <taxon>Teratosphaeriaceae</taxon>
        <taxon>Hortaea</taxon>
    </lineage>
</organism>
<dbReference type="EMBL" id="QWIK01000427">
    <property type="protein sequence ID" value="RMY06373.1"/>
    <property type="molecule type" value="Genomic_DNA"/>
</dbReference>
<evidence type="ECO:0000256" key="3">
    <source>
        <dbReference type="ARBA" id="ARBA00022490"/>
    </source>
</evidence>
<dbReference type="SUPFAM" id="SSF50978">
    <property type="entry name" value="WD40 repeat-like"/>
    <property type="match status" value="1"/>
</dbReference>
<dbReference type="Gene3D" id="2.130.10.10">
    <property type="entry name" value="YVTN repeat-like/Quinoprotein amine dehydrogenase"/>
    <property type="match status" value="1"/>
</dbReference>
<feature type="compositionally biased region" description="Basic and acidic residues" evidence="6">
    <location>
        <begin position="276"/>
        <end position="295"/>
    </location>
</feature>
<dbReference type="Gene3D" id="1.10.220.100">
    <property type="entry name" value="conserved c-terminal region of ge- 1"/>
    <property type="match status" value="1"/>
</dbReference>
<evidence type="ECO:0000313" key="11">
    <source>
        <dbReference type="Proteomes" id="UP000282582"/>
    </source>
</evidence>
<evidence type="ECO:0000313" key="8">
    <source>
        <dbReference type="EMBL" id="RMX86656.1"/>
    </source>
</evidence>
<feature type="region of interest" description="Disordered" evidence="6">
    <location>
        <begin position="220"/>
        <end position="252"/>
    </location>
</feature>
<feature type="compositionally biased region" description="Basic and acidic residues" evidence="6">
    <location>
        <begin position="907"/>
        <end position="921"/>
    </location>
</feature>
<comment type="similarity">
    <text evidence="2">Belongs to the WD repeat EDC4 family.</text>
</comment>
<dbReference type="VEuPathDB" id="FungiDB:BTJ68_09788"/>
<feature type="compositionally biased region" description="Basic and acidic residues" evidence="6">
    <location>
        <begin position="336"/>
        <end position="346"/>
    </location>
</feature>
<feature type="compositionally biased region" description="Acidic residues" evidence="6">
    <location>
        <begin position="377"/>
        <end position="391"/>
    </location>
</feature>
<evidence type="ECO:0000259" key="7">
    <source>
        <dbReference type="Pfam" id="PF24106"/>
    </source>
</evidence>
<protein>
    <recommendedName>
        <fullName evidence="7">EDC4-like protein pdc1 beta-propeller domain-containing protein</fullName>
    </recommendedName>
</protein>
<dbReference type="PANTHER" id="PTHR15598:SF5">
    <property type="entry name" value="ENHANCER OF MRNA-DECAPPING PROTEIN 4"/>
    <property type="match status" value="1"/>
</dbReference>
<keyword evidence="3" id="KW-0963">Cytoplasm</keyword>
<accession>A0A3M6X815</accession>
<dbReference type="OrthoDB" id="21128at2759"/>
<dbReference type="InterPro" id="IPR015943">
    <property type="entry name" value="WD40/YVTN_repeat-like_dom_sf"/>
</dbReference>
<feature type="compositionally biased region" description="Polar residues" evidence="6">
    <location>
        <begin position="128"/>
        <end position="137"/>
    </location>
</feature>
<dbReference type="InterPro" id="IPR055393">
    <property type="entry name" value="Beta-prop_EDC4L"/>
</dbReference>
<dbReference type="GO" id="GO:0000932">
    <property type="term" value="C:P-body"/>
    <property type="evidence" value="ECO:0007669"/>
    <property type="project" value="UniProtKB-SubCell"/>
</dbReference>
<dbReference type="PANTHER" id="PTHR15598">
    <property type="entry name" value="ENHANCER OF MRNA-DECAPPING PROTEIN 4"/>
    <property type="match status" value="1"/>
</dbReference>
<feature type="compositionally biased region" description="Polar residues" evidence="6">
    <location>
        <begin position="17"/>
        <end position="45"/>
    </location>
</feature>
<dbReference type="Pfam" id="PF24106">
    <property type="entry name" value="Beta-prop_EDC4L"/>
    <property type="match status" value="1"/>
</dbReference>
<feature type="region of interest" description="Disordered" evidence="6">
    <location>
        <begin position="1"/>
        <end position="78"/>
    </location>
</feature>
<evidence type="ECO:0000313" key="9">
    <source>
        <dbReference type="EMBL" id="RMY06373.1"/>
    </source>
</evidence>
<keyword evidence="4" id="KW-0853">WD repeat</keyword>
<comment type="subcellular location">
    <subcellularLocation>
        <location evidence="1">Cytoplasm</location>
        <location evidence="1">P-body</location>
    </subcellularLocation>
</comment>
<gene>
    <name evidence="9" type="ORF">D0868_05899</name>
    <name evidence="8" type="ORF">D0869_02932</name>
</gene>
<feature type="region of interest" description="Disordered" evidence="6">
    <location>
        <begin position="893"/>
        <end position="1000"/>
    </location>
</feature>
<sequence>MSDLQELFARLKAQGPGSASDSNQGTTQQGSIWANPQQPSVSSPIFSPPTQTPNPIHSADIISPANPSSNMATPAPDQQRTNNLLNLLRFNNQQAAQGNAQVSPMANLQNVGSERGTSYPGLSGGQGHNPTTRTASGNDFLASLQRKPSASSGLAAPLAGPGAERGQTPQATTGNQQDFLLNLLRKPNAPRAVESIETESAPVQEAAKNEASVDKLAQSFAGTNLQREPTPARQFGSRASREGTPFEAPQPTKAAMFSYVNPFDELSASSPLKTTPKSEAHGEPKKIEILKHNRDTSGTNGESSGPAAKTRKLEVPSPGPQPESKSQSVSEALEGVGEKVDREAERALSQAEAREAPVASGDNAADIKKTAKKQSTDNDEVESSWESAEDSANEKALAHGVKVYNFPMKPFVTIHIKSSDAAMPVRQDNFMVVAQLKKEFDQMDRCLVTASQAHIVYAQTATKKDNSGFRIIRQDTGDHKQVFRSSGERIFSVQMCSSPAQGNDVETVLGTGVNGSIFWTNLAKSRPEMFIDDDVEAQGFMMPAVPIPEENTSNSPVKTRAKCSTRHPDFFALSRSKMIHIINPDAVKEKTYCDPKTRKVDSAKFLAEHGLRINTGKAGKDFAFSEDDSVIVSLDKSGVVKFWDIRDIMQQVTSGSDGPHAPVEVKDPMWQLSAATSGSKPEEKPSVSSVMLLDKERPHVKGVALRYMLVGFKQNHILQLWDLGLGKPVQELRLPHEKDSDGICSITYHPKTGIITLGHPTRNSIYFVHLSAPKYNIPFMDQARYVSLLARHDPSLPRPESTAIMSGLREFSLNKVGQLRSLDMLKTPVENASEKGSADETLFELYVMHSKGVFGMPVKRADLGWDENSRMVAPVDAVSARVIEVVDLKVPPAKDAQTSSAVSNNDVNKKNDKVQIKKAEQPKPAAATNKSTEAAKQPNAGPAKPATNGTQKDAKAEKPSKQVPEAPTPSQTSAVNPPLVTPDSYSMAAQRTKSPARDTTVENATAAVKDAVETQKGANATPTAVSLDGDVQAVLSKHFDSLYQRLESDKRVFEASGAAKQDAMLRLVSSTLTDNVEQSLSRIITSSIDKAVIPALTSMTGSIIEKKLAELVPQQLGPTVQREVKAALPNALQQSLRDQQVHRTISEQIAQKVQQQVSNMLQTSLPNMATQATQKMVADLDARTTQRLREADVQRQQDNAKIEQLSGMVRSLTQTVQGMAESQKTFHDEMKKMQQGRAQEGPTSAAAAGGRAAAAPAVDEMDPQKVAEEQEVSRITQMLMDGSYEEATINWLQSANQATLFDRLFVRVNPAYLRQVSPLVALSVSAAITASFQTNVDARLEWLAEVLSQMNISDPDIRDVAPKIMDVISSRLQGAYMEMSESNPSDPRLRRLSALNRQVNEVRRVTA</sequence>
<feature type="compositionally biased region" description="Low complexity" evidence="6">
    <location>
        <begin position="148"/>
        <end position="162"/>
    </location>
</feature>
<comment type="caution">
    <text evidence="8">The sequence shown here is derived from an EMBL/GenBank/DDBJ whole genome shotgun (WGS) entry which is preliminary data.</text>
</comment>
<evidence type="ECO:0000313" key="10">
    <source>
        <dbReference type="Proteomes" id="UP000281245"/>
    </source>
</evidence>
<dbReference type="GO" id="GO:0031087">
    <property type="term" value="P:deadenylation-independent decapping of nuclear-transcribed mRNA"/>
    <property type="evidence" value="ECO:0007669"/>
    <property type="project" value="InterPro"/>
</dbReference>
<feature type="domain" description="EDC4-like protein pdc1 beta-propeller" evidence="7">
    <location>
        <begin position="428"/>
        <end position="769"/>
    </location>
</feature>
<dbReference type="InterPro" id="IPR045152">
    <property type="entry name" value="EDC4-like"/>
</dbReference>
<evidence type="ECO:0000256" key="5">
    <source>
        <dbReference type="ARBA" id="ARBA00022737"/>
    </source>
</evidence>
<reference evidence="10 11" key="1">
    <citation type="journal article" date="2018" name="BMC Genomics">
        <title>Genomic evidence for intraspecific hybridization in a clonal and extremely halotolerant yeast.</title>
        <authorList>
            <person name="Gostincar C."/>
            <person name="Stajich J.E."/>
            <person name="Zupancic J."/>
            <person name="Zalar P."/>
            <person name="Gunde-Cimerman N."/>
        </authorList>
    </citation>
    <scope>NUCLEOTIDE SEQUENCE [LARGE SCALE GENOMIC DNA]</scope>
    <source>
        <strain evidence="9 11">EXF-6654</strain>
        <strain evidence="8 10">EXF-6656</strain>
    </source>
</reference>